<comment type="caution">
    <text evidence="6">The sequence shown here is derived from an EMBL/GenBank/DDBJ whole genome shotgun (WGS) entry which is preliminary data.</text>
</comment>
<dbReference type="InterPro" id="IPR000847">
    <property type="entry name" value="LysR_HTH_N"/>
</dbReference>
<keyword evidence="3" id="KW-0238">DNA-binding</keyword>
<reference evidence="6 7" key="1">
    <citation type="submission" date="2024-08" db="EMBL/GenBank/DDBJ databases">
        <title>Oceanimonas smirnovii Genome sequencing and assembly.</title>
        <authorList>
            <person name="Tang B."/>
        </authorList>
    </citation>
    <scope>NUCLEOTIDE SEQUENCE [LARGE SCALE GENOMIC DNA]</scope>
    <source>
        <strain evidence="6 7">OS2020-119</strain>
    </source>
</reference>
<dbReference type="InterPro" id="IPR036388">
    <property type="entry name" value="WH-like_DNA-bd_sf"/>
</dbReference>
<dbReference type="RefSeq" id="WP_395545606.1">
    <property type="nucleotide sequence ID" value="NZ_CP166302.1"/>
</dbReference>
<dbReference type="SUPFAM" id="SSF46785">
    <property type="entry name" value="Winged helix' DNA-binding domain"/>
    <property type="match status" value="1"/>
</dbReference>
<gene>
    <name evidence="6" type="ORF">AB9R89_11605</name>
</gene>
<dbReference type="Gene3D" id="1.10.10.10">
    <property type="entry name" value="Winged helix-like DNA-binding domain superfamily/Winged helix DNA-binding domain"/>
    <property type="match status" value="1"/>
</dbReference>
<comment type="similarity">
    <text evidence="1">Belongs to the LysR transcriptional regulatory family.</text>
</comment>
<sequence>MENILRPSSRQQRLRGADIHRLSVFKAVVESGGLSQAADFLNVDLSTVSRQIRDLEVRVGIELCNRGPKGFALTDQGRIVYDVACLLSETLQACEERLEGLREDLSGVLRIGVVNHILLSPELRFPELIKEAKKKAPKLTIECKVIAPNEIMQQVEKRQLHLGILGTTEQPADLEFTPIFNEEAGLYCAEGHPLYKDNRVVFDRNLLEGQPYVSRSHSTLTDIRAQTLGLVAETSSNDIDVISSLILSGLYLGFLPVHTVNAINKNNRFRRLTISGDECKVPFYACTLKRIQQNKRTELFLRILQDVFKVA</sequence>
<dbReference type="CDD" id="cd05466">
    <property type="entry name" value="PBP2_LTTR_substrate"/>
    <property type="match status" value="1"/>
</dbReference>
<dbReference type="InterPro" id="IPR005119">
    <property type="entry name" value="LysR_subst-bd"/>
</dbReference>
<keyword evidence="4" id="KW-0804">Transcription</keyword>
<organism evidence="6 7">
    <name type="scientific">Oceanimonas smirnovii</name>
    <dbReference type="NCBI Taxonomy" id="264574"/>
    <lineage>
        <taxon>Bacteria</taxon>
        <taxon>Pseudomonadati</taxon>
        <taxon>Pseudomonadota</taxon>
        <taxon>Gammaproteobacteria</taxon>
        <taxon>Aeromonadales</taxon>
        <taxon>Aeromonadaceae</taxon>
        <taxon>Oceanimonas</taxon>
    </lineage>
</organism>
<evidence type="ECO:0000313" key="6">
    <source>
        <dbReference type="EMBL" id="MFH7565968.1"/>
    </source>
</evidence>
<dbReference type="PROSITE" id="PS50931">
    <property type="entry name" value="HTH_LYSR"/>
    <property type="match status" value="1"/>
</dbReference>
<name>A0ABW7P3K4_9GAMM</name>
<dbReference type="SUPFAM" id="SSF53850">
    <property type="entry name" value="Periplasmic binding protein-like II"/>
    <property type="match status" value="1"/>
</dbReference>
<dbReference type="PANTHER" id="PTHR30126">
    <property type="entry name" value="HTH-TYPE TRANSCRIPTIONAL REGULATOR"/>
    <property type="match status" value="1"/>
</dbReference>
<keyword evidence="7" id="KW-1185">Reference proteome</keyword>
<keyword evidence="2" id="KW-0805">Transcription regulation</keyword>
<dbReference type="Proteomes" id="UP001610706">
    <property type="component" value="Unassembled WGS sequence"/>
</dbReference>
<evidence type="ECO:0000313" key="7">
    <source>
        <dbReference type="Proteomes" id="UP001610706"/>
    </source>
</evidence>
<feature type="domain" description="HTH lysR-type" evidence="5">
    <location>
        <begin position="18"/>
        <end position="74"/>
    </location>
</feature>
<dbReference type="Gene3D" id="3.40.190.10">
    <property type="entry name" value="Periplasmic binding protein-like II"/>
    <property type="match status" value="2"/>
</dbReference>
<proteinExistence type="inferred from homology"/>
<evidence type="ECO:0000256" key="2">
    <source>
        <dbReference type="ARBA" id="ARBA00023015"/>
    </source>
</evidence>
<dbReference type="PANTHER" id="PTHR30126:SF98">
    <property type="entry name" value="HTH-TYPE TRANSCRIPTIONAL ACTIVATOR BAUR"/>
    <property type="match status" value="1"/>
</dbReference>
<dbReference type="EMBL" id="JBGFTR010000018">
    <property type="protein sequence ID" value="MFH7565968.1"/>
    <property type="molecule type" value="Genomic_DNA"/>
</dbReference>
<evidence type="ECO:0000256" key="4">
    <source>
        <dbReference type="ARBA" id="ARBA00023163"/>
    </source>
</evidence>
<evidence type="ECO:0000256" key="3">
    <source>
        <dbReference type="ARBA" id="ARBA00023125"/>
    </source>
</evidence>
<dbReference type="Pfam" id="PF03466">
    <property type="entry name" value="LysR_substrate"/>
    <property type="match status" value="1"/>
</dbReference>
<accession>A0ABW7P3K4</accession>
<evidence type="ECO:0000259" key="5">
    <source>
        <dbReference type="PROSITE" id="PS50931"/>
    </source>
</evidence>
<protein>
    <submittedName>
        <fullName evidence="6">LysR family transcriptional regulator</fullName>
    </submittedName>
</protein>
<dbReference type="InterPro" id="IPR036390">
    <property type="entry name" value="WH_DNA-bd_sf"/>
</dbReference>
<dbReference type="Pfam" id="PF00126">
    <property type="entry name" value="HTH_1"/>
    <property type="match status" value="1"/>
</dbReference>
<evidence type="ECO:0000256" key="1">
    <source>
        <dbReference type="ARBA" id="ARBA00009437"/>
    </source>
</evidence>